<dbReference type="EMBL" id="CACVAS010000147">
    <property type="protein sequence ID" value="CAA6827260.1"/>
    <property type="molecule type" value="Genomic_DNA"/>
</dbReference>
<accession>A0A6S6UCX4</accession>
<gene>
    <name evidence="5" type="ORF">HELGO_WM1727</name>
</gene>
<evidence type="ECO:0000256" key="2">
    <source>
        <dbReference type="ARBA" id="ARBA00022448"/>
    </source>
</evidence>
<dbReference type="AlphaFoldDB" id="A0A6S6UCX4"/>
<evidence type="ECO:0000256" key="3">
    <source>
        <dbReference type="ARBA" id="ARBA00022729"/>
    </source>
</evidence>
<evidence type="ECO:0000313" key="5">
    <source>
        <dbReference type="EMBL" id="CAA6827260.1"/>
    </source>
</evidence>
<feature type="signal peptide" evidence="4">
    <location>
        <begin position="1"/>
        <end position="17"/>
    </location>
</feature>
<evidence type="ECO:0000256" key="1">
    <source>
        <dbReference type="ARBA" id="ARBA00009075"/>
    </source>
</evidence>
<dbReference type="GO" id="GO:0015288">
    <property type="term" value="F:porin activity"/>
    <property type="evidence" value="ECO:0007669"/>
    <property type="project" value="TreeGrafter"/>
</dbReference>
<reference evidence="5" key="1">
    <citation type="submission" date="2020-01" db="EMBL/GenBank/DDBJ databases">
        <authorList>
            <person name="Meier V. D."/>
            <person name="Meier V D."/>
        </authorList>
    </citation>
    <scope>NUCLEOTIDE SEQUENCE</scope>
    <source>
        <strain evidence="5">HLG_WM_MAG_01</strain>
    </source>
</reference>
<dbReference type="PANTHER" id="PTHR34596">
    <property type="entry name" value="CHITOPORIN"/>
    <property type="match status" value="1"/>
</dbReference>
<name>A0A6S6UCX4_9BACT</name>
<dbReference type="InterPro" id="IPR005318">
    <property type="entry name" value="OM_porin_bac"/>
</dbReference>
<sequence>MKQIVVLSVVASTMIMAGGNIAPVEPAVEPAVEAAPAVEKESTGKVSGQLRAFYIDRTYSGSLENNRNSLAVGGWLGYDSAELNGLSFGTKFYAVEGLRIHDKSEDVLGSASYDPSLYGDGFADYGFIGEAYLTYKAGKTDIKVGRQKLNTPLAGADDARMLPNLFEAAVLHNNDIENTTLALAHITKQTVGTFGNVYGAPSALSLQSGYGLGYKEGTNGKFADVGVIALGKGNDTAGVTAAAVIYKGIEGVKLQAWNYYAHDILNAVYLQADLGWNCLISDSIKMKGSVQYINQSDIGDALAGEVDSNYIAGKIGTSIGNLSGYVAYSQTDSSDGAMNGGIITPWGGMPAFTQGMVTRHMFFADTATTKVAATYNMKEMTGLNLKATGYYTSFDIGSENTYKPGTEWTAKEAGFDIKYQATKALNLRFRGNFPTDFAPGLDWSEYRLIANYTF</sequence>
<comment type="similarity">
    <text evidence="1">Belongs to the outer membrane porin (Opr) (TC 1.B.25) family.</text>
</comment>
<protein>
    <recommendedName>
        <fullName evidence="6">Outer membrane porin, OprD family</fullName>
    </recommendedName>
</protein>
<dbReference type="Pfam" id="PF03573">
    <property type="entry name" value="OprD"/>
    <property type="match status" value="1"/>
</dbReference>
<dbReference type="PANTHER" id="PTHR34596:SF2">
    <property type="entry name" value="CHITOPORIN"/>
    <property type="match status" value="1"/>
</dbReference>
<dbReference type="Gene3D" id="2.40.160.10">
    <property type="entry name" value="Porin"/>
    <property type="match status" value="1"/>
</dbReference>
<evidence type="ECO:0008006" key="6">
    <source>
        <dbReference type="Google" id="ProtNLM"/>
    </source>
</evidence>
<dbReference type="GO" id="GO:0016020">
    <property type="term" value="C:membrane"/>
    <property type="evidence" value="ECO:0007669"/>
    <property type="project" value="InterPro"/>
</dbReference>
<keyword evidence="3 4" id="KW-0732">Signal</keyword>
<dbReference type="InterPro" id="IPR023614">
    <property type="entry name" value="Porin_dom_sf"/>
</dbReference>
<proteinExistence type="inferred from homology"/>
<organism evidence="5">
    <name type="scientific">uncultured Sulfurovum sp</name>
    <dbReference type="NCBI Taxonomy" id="269237"/>
    <lineage>
        <taxon>Bacteria</taxon>
        <taxon>Pseudomonadati</taxon>
        <taxon>Campylobacterota</taxon>
        <taxon>Epsilonproteobacteria</taxon>
        <taxon>Campylobacterales</taxon>
        <taxon>Sulfurovaceae</taxon>
        <taxon>Sulfurovum</taxon>
        <taxon>environmental samples</taxon>
    </lineage>
</organism>
<evidence type="ECO:0000256" key="4">
    <source>
        <dbReference type="SAM" id="SignalP"/>
    </source>
</evidence>
<keyword evidence="2" id="KW-0813">Transport</keyword>
<feature type="chain" id="PRO_5027923506" description="Outer membrane porin, OprD family" evidence="4">
    <location>
        <begin position="18"/>
        <end position="454"/>
    </location>
</feature>